<accession>A0A846QP74</accession>
<reference evidence="2 3" key="1">
    <citation type="submission" date="2020-03" db="EMBL/GenBank/DDBJ databases">
        <title>Genomic Encyclopedia of Type Strains, Phase IV (KMG-IV): sequencing the most valuable type-strain genomes for metagenomic binning, comparative biology and taxonomic classification.</title>
        <authorList>
            <person name="Goeker M."/>
        </authorList>
    </citation>
    <scope>NUCLEOTIDE SEQUENCE [LARGE SCALE GENOMIC DNA]</scope>
    <source>
        <strain evidence="2 3">DSM 24233</strain>
    </source>
</reference>
<dbReference type="EMBL" id="JAATJA010000001">
    <property type="protein sequence ID" value="NJB67215.1"/>
    <property type="molecule type" value="Genomic_DNA"/>
</dbReference>
<dbReference type="GO" id="GO:0003677">
    <property type="term" value="F:DNA binding"/>
    <property type="evidence" value="ECO:0007669"/>
    <property type="project" value="InterPro"/>
</dbReference>
<dbReference type="PANTHER" id="PTHR33215:SF13">
    <property type="entry name" value="PROTEIN DISTAL ANTENNA"/>
    <property type="match status" value="1"/>
</dbReference>
<evidence type="ECO:0000256" key="1">
    <source>
        <dbReference type="SAM" id="Coils"/>
    </source>
</evidence>
<name>A0A846QP74_9BACT</name>
<keyword evidence="1" id="KW-0175">Coiled coil</keyword>
<dbReference type="SUPFAM" id="SSF46689">
    <property type="entry name" value="Homeodomain-like"/>
    <property type="match status" value="1"/>
</dbReference>
<evidence type="ECO:0000313" key="2">
    <source>
        <dbReference type="EMBL" id="NJB67215.1"/>
    </source>
</evidence>
<protein>
    <submittedName>
        <fullName evidence="2">Transposase-like protein</fullName>
    </submittedName>
</protein>
<dbReference type="Gene3D" id="1.10.10.60">
    <property type="entry name" value="Homeodomain-like"/>
    <property type="match status" value="1"/>
</dbReference>
<keyword evidence="3" id="KW-1185">Reference proteome</keyword>
<proteinExistence type="predicted"/>
<dbReference type="Pfam" id="PF01527">
    <property type="entry name" value="HTH_Tnp_1"/>
    <property type="match status" value="1"/>
</dbReference>
<dbReference type="PANTHER" id="PTHR33215">
    <property type="entry name" value="PROTEIN DISTAL ANTENNA"/>
    <property type="match status" value="1"/>
</dbReference>
<sequence>MSRNRRTYDAEFKRNAVRMVEESGRAASEVAQSLGIGVDLIYRWRREMLGQGQVAFPGQGKEALTDEQRRIRKLEKQLKDAELDRDILKKALAIFSKAPK</sequence>
<evidence type="ECO:0000313" key="3">
    <source>
        <dbReference type="Proteomes" id="UP000580856"/>
    </source>
</evidence>
<comment type="caution">
    <text evidence="2">The sequence shown here is derived from an EMBL/GenBank/DDBJ whole genome shotgun (WGS) entry which is preliminary data.</text>
</comment>
<dbReference type="InterPro" id="IPR051839">
    <property type="entry name" value="RD_transcriptional_regulator"/>
</dbReference>
<feature type="coiled-coil region" evidence="1">
    <location>
        <begin position="64"/>
        <end position="91"/>
    </location>
</feature>
<dbReference type="GO" id="GO:0006313">
    <property type="term" value="P:DNA transposition"/>
    <property type="evidence" value="ECO:0007669"/>
    <property type="project" value="InterPro"/>
</dbReference>
<dbReference type="GO" id="GO:0004803">
    <property type="term" value="F:transposase activity"/>
    <property type="evidence" value="ECO:0007669"/>
    <property type="project" value="InterPro"/>
</dbReference>
<organism evidence="2 3">
    <name type="scientific">Desulfobaculum xiamenense</name>
    <dbReference type="NCBI Taxonomy" id="995050"/>
    <lineage>
        <taxon>Bacteria</taxon>
        <taxon>Pseudomonadati</taxon>
        <taxon>Thermodesulfobacteriota</taxon>
        <taxon>Desulfovibrionia</taxon>
        <taxon>Desulfovibrionales</taxon>
        <taxon>Desulfovibrionaceae</taxon>
        <taxon>Desulfobaculum</taxon>
    </lineage>
</organism>
<dbReference type="Proteomes" id="UP000580856">
    <property type="component" value="Unassembled WGS sequence"/>
</dbReference>
<dbReference type="AlphaFoldDB" id="A0A846QP74"/>
<gene>
    <name evidence="2" type="ORF">GGQ74_000855</name>
</gene>
<dbReference type="InterPro" id="IPR009057">
    <property type="entry name" value="Homeodomain-like_sf"/>
</dbReference>
<dbReference type="InterPro" id="IPR002514">
    <property type="entry name" value="Transposase_8"/>
</dbReference>